<comment type="caution">
    <text evidence="3">The sequence shown here is derived from an EMBL/GenBank/DDBJ whole genome shotgun (WGS) entry which is preliminary data.</text>
</comment>
<proteinExistence type="predicted"/>
<dbReference type="Proteomes" id="UP000681720">
    <property type="component" value="Unassembled WGS sequence"/>
</dbReference>
<name>A0A8S3AAT0_9BILA</name>
<organism evidence="3 4">
    <name type="scientific">Rotaria magnacalcarata</name>
    <dbReference type="NCBI Taxonomy" id="392030"/>
    <lineage>
        <taxon>Eukaryota</taxon>
        <taxon>Metazoa</taxon>
        <taxon>Spiralia</taxon>
        <taxon>Gnathifera</taxon>
        <taxon>Rotifera</taxon>
        <taxon>Eurotatoria</taxon>
        <taxon>Bdelloidea</taxon>
        <taxon>Philodinida</taxon>
        <taxon>Philodinidae</taxon>
        <taxon>Rotaria</taxon>
    </lineage>
</organism>
<feature type="non-terminal residue" evidence="3">
    <location>
        <position position="1"/>
    </location>
</feature>
<evidence type="ECO:0000313" key="3">
    <source>
        <dbReference type="EMBL" id="CAF4703317.1"/>
    </source>
</evidence>
<protein>
    <submittedName>
        <fullName evidence="3">Uncharacterized protein</fullName>
    </submittedName>
</protein>
<evidence type="ECO:0000313" key="1">
    <source>
        <dbReference type="EMBL" id="CAF4635483.1"/>
    </source>
</evidence>
<sequence length="31" mass="3265">MNEVRKGLQSLVGAQIVFGHGNQSGSHAQLT</sequence>
<dbReference type="EMBL" id="CAJOBJ010111946">
    <property type="protein sequence ID" value="CAF4635483.1"/>
    <property type="molecule type" value="Genomic_DNA"/>
</dbReference>
<reference evidence="3" key="1">
    <citation type="submission" date="2021-02" db="EMBL/GenBank/DDBJ databases">
        <authorList>
            <person name="Nowell W R."/>
        </authorList>
    </citation>
    <scope>NUCLEOTIDE SEQUENCE</scope>
</reference>
<evidence type="ECO:0000313" key="2">
    <source>
        <dbReference type="EMBL" id="CAF4637414.1"/>
    </source>
</evidence>
<evidence type="ECO:0000313" key="4">
    <source>
        <dbReference type="Proteomes" id="UP000681967"/>
    </source>
</evidence>
<dbReference type="AlphaFoldDB" id="A0A8S3AAT0"/>
<dbReference type="EMBL" id="CAJOBI010111971">
    <property type="protein sequence ID" value="CAF4637414.1"/>
    <property type="molecule type" value="Genomic_DNA"/>
</dbReference>
<dbReference type="Proteomes" id="UP000676336">
    <property type="component" value="Unassembled WGS sequence"/>
</dbReference>
<dbReference type="Proteomes" id="UP000681967">
    <property type="component" value="Unassembled WGS sequence"/>
</dbReference>
<accession>A0A8S3AAT0</accession>
<gene>
    <name evidence="3" type="ORF">BYL167_LOCUS44181</name>
    <name evidence="1" type="ORF">GIL414_LOCUS40398</name>
    <name evidence="2" type="ORF">SMN809_LOCUS40544</name>
</gene>
<dbReference type="EMBL" id="CAJOBH010119386">
    <property type="protein sequence ID" value="CAF4703317.1"/>
    <property type="molecule type" value="Genomic_DNA"/>
</dbReference>